<name>A0A2P6RE47_ROSCH</name>
<proteinExistence type="predicted"/>
<dbReference type="AlphaFoldDB" id="A0A2P6RE47"/>
<evidence type="ECO:0000313" key="2">
    <source>
        <dbReference type="Proteomes" id="UP000238479"/>
    </source>
</evidence>
<dbReference type="EMBL" id="PDCK01000041">
    <property type="protein sequence ID" value="PRQ44703.1"/>
    <property type="molecule type" value="Genomic_DNA"/>
</dbReference>
<protein>
    <submittedName>
        <fullName evidence="1">Uncharacterized protein</fullName>
    </submittedName>
</protein>
<comment type="caution">
    <text evidence="1">The sequence shown here is derived from an EMBL/GenBank/DDBJ whole genome shotgun (WGS) entry which is preliminary data.</text>
</comment>
<dbReference type="Proteomes" id="UP000238479">
    <property type="component" value="Chromosome 3"/>
</dbReference>
<accession>A0A2P6RE47</accession>
<keyword evidence="2" id="KW-1185">Reference proteome</keyword>
<evidence type="ECO:0000313" key="1">
    <source>
        <dbReference type="EMBL" id="PRQ44703.1"/>
    </source>
</evidence>
<sequence>MALDVGCGIGGPMREITRFSLYASFLQALVRISLFHSLCISTKIVEKLLEVASSLHTFQY</sequence>
<reference evidence="1 2" key="1">
    <citation type="journal article" date="2018" name="Nat. Genet.">
        <title>The Rosa genome provides new insights in the design of modern roses.</title>
        <authorList>
            <person name="Bendahmane M."/>
        </authorList>
    </citation>
    <scope>NUCLEOTIDE SEQUENCE [LARGE SCALE GENOMIC DNA]</scope>
    <source>
        <strain evidence="2">cv. Old Blush</strain>
    </source>
</reference>
<gene>
    <name evidence="1" type="ORF">RchiOBHm_Chr3g0482131</name>
</gene>
<dbReference type="Gramene" id="PRQ44703">
    <property type="protein sequence ID" value="PRQ44703"/>
    <property type="gene ID" value="RchiOBHm_Chr3g0482131"/>
</dbReference>
<organism evidence="1 2">
    <name type="scientific">Rosa chinensis</name>
    <name type="common">China rose</name>
    <dbReference type="NCBI Taxonomy" id="74649"/>
    <lineage>
        <taxon>Eukaryota</taxon>
        <taxon>Viridiplantae</taxon>
        <taxon>Streptophyta</taxon>
        <taxon>Embryophyta</taxon>
        <taxon>Tracheophyta</taxon>
        <taxon>Spermatophyta</taxon>
        <taxon>Magnoliopsida</taxon>
        <taxon>eudicotyledons</taxon>
        <taxon>Gunneridae</taxon>
        <taxon>Pentapetalae</taxon>
        <taxon>rosids</taxon>
        <taxon>fabids</taxon>
        <taxon>Rosales</taxon>
        <taxon>Rosaceae</taxon>
        <taxon>Rosoideae</taxon>
        <taxon>Rosoideae incertae sedis</taxon>
        <taxon>Rosa</taxon>
    </lineage>
</organism>